<dbReference type="Pfam" id="PF16672">
    <property type="entry name" value="LAMTOR5"/>
    <property type="match status" value="1"/>
</dbReference>
<evidence type="ECO:0000313" key="7">
    <source>
        <dbReference type="EMBL" id="ORZ22930.1"/>
    </source>
</evidence>
<keyword evidence="4" id="KW-0963">Cytoplasm</keyword>
<gene>
    <name evidence="7" type="ORF">BCR42DRAFT_403604</name>
</gene>
<organism evidence="7 8">
    <name type="scientific">Absidia repens</name>
    <dbReference type="NCBI Taxonomy" id="90262"/>
    <lineage>
        <taxon>Eukaryota</taxon>
        <taxon>Fungi</taxon>
        <taxon>Fungi incertae sedis</taxon>
        <taxon>Mucoromycota</taxon>
        <taxon>Mucoromycotina</taxon>
        <taxon>Mucoromycetes</taxon>
        <taxon>Mucorales</taxon>
        <taxon>Cunninghamellaceae</taxon>
        <taxon>Absidia</taxon>
    </lineage>
</organism>
<dbReference type="GO" id="GO:0071986">
    <property type="term" value="C:Ragulator complex"/>
    <property type="evidence" value="ECO:0007669"/>
    <property type="project" value="InterPro"/>
</dbReference>
<dbReference type="GO" id="GO:0005085">
    <property type="term" value="F:guanyl-nucleotide exchange factor activity"/>
    <property type="evidence" value="ECO:0007669"/>
    <property type="project" value="TreeGrafter"/>
</dbReference>
<keyword evidence="5" id="KW-0458">Lysosome</keyword>
<dbReference type="PANTHER" id="PTHR13342">
    <property type="entry name" value="RAGULATOR COMPLEX PROTEIN LAMTOR5"/>
    <property type="match status" value="1"/>
</dbReference>
<accession>A0A1X2IV61</accession>
<keyword evidence="8" id="KW-1185">Reference proteome</keyword>
<evidence type="ECO:0000256" key="1">
    <source>
        <dbReference type="ARBA" id="ARBA00004371"/>
    </source>
</evidence>
<sequence>METELETTLDNIAGKEGVKGVLVADTLGLCLGVRGVAIPENAPFITSLATASRSLQDQDDADSKAHYPTVTVDYDNMKVVIRNHGRFALAVFM</sequence>
<protein>
    <recommendedName>
        <fullName evidence="6">Late endosomal/lysosomal adaptor and MAPK and MTOR activator 5</fullName>
    </recommendedName>
</protein>
<dbReference type="Proteomes" id="UP000193560">
    <property type="component" value="Unassembled WGS sequence"/>
</dbReference>
<evidence type="ECO:0000256" key="2">
    <source>
        <dbReference type="ARBA" id="ARBA00004496"/>
    </source>
</evidence>
<dbReference type="GO" id="GO:1904263">
    <property type="term" value="P:positive regulation of TORC1 signaling"/>
    <property type="evidence" value="ECO:0007669"/>
    <property type="project" value="TreeGrafter"/>
</dbReference>
<dbReference type="OrthoDB" id="76862at2759"/>
<evidence type="ECO:0000256" key="6">
    <source>
        <dbReference type="ARBA" id="ARBA00032692"/>
    </source>
</evidence>
<evidence type="ECO:0000256" key="5">
    <source>
        <dbReference type="ARBA" id="ARBA00023228"/>
    </source>
</evidence>
<dbReference type="Gene3D" id="3.30.450.30">
    <property type="entry name" value="Dynein light chain 2a, cytoplasmic"/>
    <property type="match status" value="1"/>
</dbReference>
<comment type="subcellular location">
    <subcellularLocation>
        <location evidence="2">Cytoplasm</location>
    </subcellularLocation>
    <subcellularLocation>
        <location evidence="1">Lysosome</location>
    </subcellularLocation>
</comment>
<dbReference type="InterPro" id="IPR024135">
    <property type="entry name" value="LAMTOR5"/>
</dbReference>
<name>A0A1X2IV61_9FUNG</name>
<dbReference type="EMBL" id="MCGE01000003">
    <property type="protein sequence ID" value="ORZ22930.1"/>
    <property type="molecule type" value="Genomic_DNA"/>
</dbReference>
<proteinExistence type="inferred from homology"/>
<comment type="caution">
    <text evidence="7">The sequence shown here is derived from an EMBL/GenBank/DDBJ whole genome shotgun (WGS) entry which is preliminary data.</text>
</comment>
<comment type="similarity">
    <text evidence="3">Belongs to the LAMTOR5 family.</text>
</comment>
<dbReference type="AlphaFoldDB" id="A0A1X2IV61"/>
<dbReference type="PANTHER" id="PTHR13342:SF2">
    <property type="entry name" value="RAGULATOR COMPLEX PROTEIN LAMTOR5"/>
    <property type="match status" value="1"/>
</dbReference>
<evidence type="ECO:0000256" key="4">
    <source>
        <dbReference type="ARBA" id="ARBA00022490"/>
    </source>
</evidence>
<reference evidence="7 8" key="1">
    <citation type="submission" date="2016-07" db="EMBL/GenBank/DDBJ databases">
        <title>Pervasive Adenine N6-methylation of Active Genes in Fungi.</title>
        <authorList>
            <consortium name="DOE Joint Genome Institute"/>
            <person name="Mondo S.J."/>
            <person name="Dannebaum R.O."/>
            <person name="Kuo R.C."/>
            <person name="Labutti K."/>
            <person name="Haridas S."/>
            <person name="Kuo A."/>
            <person name="Salamov A."/>
            <person name="Ahrendt S.R."/>
            <person name="Lipzen A."/>
            <person name="Sullivan W."/>
            <person name="Andreopoulos W.B."/>
            <person name="Clum A."/>
            <person name="Lindquist E."/>
            <person name="Daum C."/>
            <person name="Ramamoorthy G.K."/>
            <person name="Gryganskyi A."/>
            <person name="Culley D."/>
            <person name="Magnuson J.K."/>
            <person name="James T.Y."/>
            <person name="O'Malley M.A."/>
            <person name="Stajich J.E."/>
            <person name="Spatafora J.W."/>
            <person name="Visel A."/>
            <person name="Grigoriev I.V."/>
        </authorList>
    </citation>
    <scope>NUCLEOTIDE SEQUENCE [LARGE SCALE GENOMIC DNA]</scope>
    <source>
        <strain evidence="7 8">NRRL 1336</strain>
    </source>
</reference>
<evidence type="ECO:0000256" key="3">
    <source>
        <dbReference type="ARBA" id="ARBA00007795"/>
    </source>
</evidence>
<evidence type="ECO:0000313" key="8">
    <source>
        <dbReference type="Proteomes" id="UP000193560"/>
    </source>
</evidence>
<dbReference type="GO" id="GO:0071230">
    <property type="term" value="P:cellular response to amino acid stimulus"/>
    <property type="evidence" value="ECO:0007669"/>
    <property type="project" value="TreeGrafter"/>
</dbReference>
<dbReference type="GO" id="GO:0043066">
    <property type="term" value="P:negative regulation of apoptotic process"/>
    <property type="evidence" value="ECO:0007669"/>
    <property type="project" value="InterPro"/>
</dbReference>